<keyword evidence="8" id="KW-1185">Reference proteome</keyword>
<dbReference type="InterPro" id="IPR000884">
    <property type="entry name" value="TSP1_rpt"/>
</dbReference>
<feature type="compositionally biased region" description="Low complexity" evidence="5">
    <location>
        <begin position="1381"/>
        <end position="1397"/>
    </location>
</feature>
<dbReference type="InterPro" id="IPR036055">
    <property type="entry name" value="LDL_receptor-like_sf"/>
</dbReference>
<dbReference type="PANTHER" id="PTHR22906:SF21">
    <property type="entry name" value="SEMA DOMAIN-CONTAINING PROTEIN"/>
    <property type="match status" value="1"/>
</dbReference>
<comment type="caution">
    <text evidence="4">Lacks conserved residue(s) required for the propagation of feature annotation.</text>
</comment>
<evidence type="ECO:0000256" key="2">
    <source>
        <dbReference type="ARBA" id="ARBA00022737"/>
    </source>
</evidence>
<dbReference type="Pfam" id="PF00057">
    <property type="entry name" value="Ldl_recept_a"/>
    <property type="match status" value="2"/>
</dbReference>
<dbReference type="FunFam" id="2.20.100.10:FF:000001">
    <property type="entry name" value="semaphorin-5A isoform X1"/>
    <property type="match status" value="15"/>
</dbReference>
<dbReference type="SUPFAM" id="SSF82895">
    <property type="entry name" value="TSP-1 type 1 repeat"/>
    <property type="match status" value="28"/>
</dbReference>
<dbReference type="FunFam" id="2.20.100.10:FF:000007">
    <property type="entry name" value="Thrombospondin 1"/>
    <property type="match status" value="6"/>
</dbReference>
<protein>
    <recommendedName>
        <fullName evidence="6">IgGFc-binding protein N-terminal domain-containing protein</fullName>
    </recommendedName>
</protein>
<evidence type="ECO:0000259" key="6">
    <source>
        <dbReference type="Pfam" id="PF17517"/>
    </source>
</evidence>
<comment type="caution">
    <text evidence="7">The sequence shown here is derived from an EMBL/GenBank/DDBJ whole genome shotgun (WGS) entry which is preliminary data.</text>
</comment>
<feature type="compositionally biased region" description="Low complexity" evidence="5">
    <location>
        <begin position="2398"/>
        <end position="2414"/>
    </location>
</feature>
<keyword evidence="1" id="KW-0245">EGF-like domain</keyword>
<dbReference type="FunFam" id="2.20.100.10:FF:000002">
    <property type="entry name" value="Unc-5 netrin receptor C"/>
    <property type="match status" value="3"/>
</dbReference>
<dbReference type="PANTHER" id="PTHR22906">
    <property type="entry name" value="PROPERDIN"/>
    <property type="match status" value="1"/>
</dbReference>
<dbReference type="InterPro" id="IPR002172">
    <property type="entry name" value="LDrepeatLR_classA_rpt"/>
</dbReference>
<feature type="domain" description="IgGFc-binding protein N-terminal" evidence="6">
    <location>
        <begin position="2010"/>
        <end position="2302"/>
    </location>
</feature>
<feature type="domain" description="IgGFc-binding protein N-terminal" evidence="6">
    <location>
        <begin position="89"/>
        <end position="382"/>
    </location>
</feature>
<evidence type="ECO:0000313" key="8">
    <source>
        <dbReference type="Proteomes" id="UP001186944"/>
    </source>
</evidence>
<dbReference type="SMART" id="SM00192">
    <property type="entry name" value="LDLa"/>
    <property type="match status" value="4"/>
</dbReference>
<dbReference type="Gene3D" id="2.20.100.10">
    <property type="entry name" value="Thrombospondin type-1 (TSP1) repeat"/>
    <property type="match status" value="28"/>
</dbReference>
<feature type="region of interest" description="Disordered" evidence="5">
    <location>
        <begin position="2398"/>
        <end position="2419"/>
    </location>
</feature>
<organism evidence="7 8">
    <name type="scientific">Pinctada imbricata</name>
    <name type="common">Atlantic pearl-oyster</name>
    <name type="synonym">Pinctada martensii</name>
    <dbReference type="NCBI Taxonomy" id="66713"/>
    <lineage>
        <taxon>Eukaryota</taxon>
        <taxon>Metazoa</taxon>
        <taxon>Spiralia</taxon>
        <taxon>Lophotrochozoa</taxon>
        <taxon>Mollusca</taxon>
        <taxon>Bivalvia</taxon>
        <taxon>Autobranchia</taxon>
        <taxon>Pteriomorphia</taxon>
        <taxon>Pterioida</taxon>
        <taxon>Pterioidea</taxon>
        <taxon>Pteriidae</taxon>
        <taxon>Pinctada</taxon>
    </lineage>
</organism>
<accession>A0AA88YAT3</accession>
<keyword evidence="2" id="KW-0677">Repeat</keyword>
<dbReference type="PRINTS" id="PR01705">
    <property type="entry name" value="TSP1REPEAT"/>
</dbReference>
<evidence type="ECO:0000256" key="4">
    <source>
        <dbReference type="PROSITE-ProRule" id="PRU00124"/>
    </source>
</evidence>
<dbReference type="CDD" id="cd00112">
    <property type="entry name" value="LDLa"/>
    <property type="match status" value="4"/>
</dbReference>
<keyword evidence="3" id="KW-1015">Disulfide bond</keyword>
<dbReference type="EMBL" id="VSWD01000008">
    <property type="protein sequence ID" value="KAK3095619.1"/>
    <property type="molecule type" value="Genomic_DNA"/>
</dbReference>
<dbReference type="Pfam" id="PF17517">
    <property type="entry name" value="IgGFc_binding"/>
    <property type="match status" value="4"/>
</dbReference>
<dbReference type="SUPFAM" id="SSF57424">
    <property type="entry name" value="LDL receptor-like module"/>
    <property type="match status" value="4"/>
</dbReference>
<feature type="region of interest" description="Disordered" evidence="5">
    <location>
        <begin position="1381"/>
        <end position="1409"/>
    </location>
</feature>
<feature type="domain" description="IgGFc-binding protein N-terminal" evidence="6">
    <location>
        <begin position="3007"/>
        <end position="3299"/>
    </location>
</feature>
<sequence>MQNHYENNDVELFVTTSRTTTINVRVWTPRYSSPSIDQSFTVTSGQVEQIFISNSLRMYNTGIDSKGIRVDASDEVVVYGVNKEQYSCDAFLAFPVDVLGMEYYGVMHHPTSYIGEIMVVATEDSTSVTFRMSCNVDYSGTTYSSGQTLTVTLNQYDCIQLQTFEDLTGTYVSATKAVAFYSGNRRTNIGSGTSSDHISEQLMPVDTWGKRFATVPIPTRTTGDYFRIVASEANTNVQVTGSNNGASFSDSFSMANAGDFAFKHYDSTLYALMESDKPIQVVQFVLSQQSEPADPAMIMIPPIEQYAADYVFSTPKYSQGSYTNYFVFIVSNSQRSGLLLDGGAFPSSTVYNSIPGTDLVGGYIVVSEGTHTIRHSSPVSVFCGYLFGLAKWESYGLPAGMRMAPVNTVCVPTTSVTGDGVDNDCDGLIDEELCHDNYQGTDTDGDGTTDEDCAKPPPIDGNWATWAAWSSCSVTCIPTSGSSSGTKTRSRTCTNPAPQYDGEQCSGSGSDSTSCTPSSNCPIDGGWSSWSSWGSCSVTCASGTKTRTRTCTNPTPQYSGAQCSGDSSSSTTCTLSACPVDGNWGSWGSWGSCSLTCGGGTKDRSRTCNDPAPAHGGQDCSGDSSSTTSCNTHNCPIDGNWATWGSWGSCTVTCGGGTKDRSRTCTDPAPLYGGSDCSGSGGDTTSCNTHNCPIDGGFTDWTAWGTCTVTCGGGSQDRSRTCTNPTPQYGGAQCTGATSENQACNTQVCIIDGAWSQWGPWGTCSVTCGGGQYSRARTCTDPAPENGGLDCTGDSSDLTDCNTQACPTVGAGQYQQLCPSGWFTCSSGGITCIEQSFKCDCSHDCDDGSDEDVTYASCSPQLAVACQSGAGINLSLLAVAACVLLGHHVQGAPDNKGTVFIIGFMQNHYENNDVELFVTTSRTTTVNVRVTSPKYSNPKIDTSFSITSGQVKQVFISNNLRMYNTGKDSKGLRIEGSDEVVVYGVNKETYSCDAFLAFPVDVLGTEYYACMHHPTSYAGEIMIVATEDSTSVSFRMSCTVSYGGSSYSRGQTLTLAVNQYDCVQLQTFEDLTGTYISSNKKIAFYSGNRRTRIGAGSSSDHISEQLMPVDTWGKRFATVPIPTRTTGDYFRFVASEAGTVVTVSGKRGSSNFNDQFTLSSAGSFAEKLYASNLYSLVEATKPIQVVQFVLSQQSEPADPAMIMIPPIEQYAADYVFSTPKYSYGSYTNYFVFIVSNSQKSGLRLNGNAFPSTTYNAIPGTDLVGGYIIISEGTHSIRHTSPISVFCGYLFGLAKWESYGLPGGMRMAPVNTICVPTTTVTGDGIDNDCDGLIDEELCHSTWQGTDDDSDGKTDEDCAKPPPIDGNWANWGSWATCSVSCIPSSGSSSGTKTRTRTCSNPAPQYDGKQCSGTGSQSTSCTPSSHCPVHGNWGNWGSWGSCSVTCASGTQTRSRSCNNPSPQHGGNSCSGGASQSKSCTKSACPINGNWGGWSSWTSCTKSCGSGSKSRSRSCNNPAPQHGGSSCSGGASSSTSCNTHSCAVHGNWAGWGSWGTCSLTCGGGTKLRSRSCTNPAPAHGGNDCAGSGSSSTSCNTHNCPIDGGWASWGSWQTCSVTCGGGSQSRSRTCTNPSPQYGGAQCPSFSSSSQSCNTHHCPIDGAWGSWSSWATCSHTCGGGRQGRTRTCTNPSPQYGGANCPGSSSSQQDCNTQHCPIDGGFSSWSSWGTCTVTCGGGTQDRTRSCTNPAPQYGGALCTGATSQTQACNTQVCIIDGAWATWGAWGTCSVTCAGGKKSRARTCTDPRPQNGGLDCTGSSSDMSDCNSQACPTVAAGTYQQLCPTGWFTCRSGGITCIDESFKCDCGNDCDDGSDEDANYATCSPQLAALCDNAAGRLLLLVTVAFSVLLDRYASGAPDNRGTVFIIGFMQNHYENNDVELFVTTSRTTTVSVRVTSPRYSNPKIDSSFSITAGQVKQVFISNNLRMYNTGKDSKGLRIEGSDEVVVYGVNKETYSCDAFLAFPVDVLGTEYYACMHHPTSYAGEIMIVATEDSTSVSFRMSCTVSYGGSSYSRGQTLTLSVNQYDCVQLQTFEDLTGTYISSNKKIAFYSGNRRTRIGAGSSSDHISEQLMPVDTWGKRFATVPIPTRTTGDYFRFVASEAGTVVTVSGKRGSSNFNDQFTLSSAGSFAEKLYASNLYSLVEATKPIQIVQFVLSQQSEPADPAMIMIPPIEQYAADYVFSTPKYSYGSYTNYFVFIVSNSQRSGLRLNGNAFPSTTYNAIPGTDLVGGYIVIAEGTHTIRHTSPISVFCGYLFGLAKWESYGLPGGMRMAPVNTICVPTTTQTGDGIDNDCDGLIDEELCHDNWQNTDDDGDGKRDEDCAKPPPVDGNWAGWGSWGTCSVSCIPSSGSSSGTKTRSRSCTNPSPKYDGKQCAGSGSQSASCTPSSHCPVHGNWGSWGSWGSCSVTCASGTQTRSRSCNNPSPQHGGNACSGGSSQSKTCTKSACPINGNWGGWSSWTSCTKSCGSGSKSRSRSCNNPAPQHGGSSCSGSGSSSTSCNTHSCAVHGNWAGWGSWGTCSLTCGGGTKLRSRSCTNPAPAHGGNDCAGSGSSSTSCNTHNCPIDGAWASWASWQTCSVTCGGGTQSRSRTCTNPSPQYGGAQCPSFSSSSQSCNTHHCPIDGAWGAWASWATCSHTCGGGRQGRTRTCTNPSPQYGGANCPSSSYSEQDCNTQHCPIDGGFTSWSAWGTCTVTCGGGTQDRTRSCTNPAPQYGGALCTGDTSQTQDCNTQVCIIDGAWATWGAWGTCSVTCGGGRQSRARTCTDPQPQNGGLDCSGDSSDMSDCNTQDCPTVAPGQYQQLCPTGWFTCNSGGITCIDESFKCDCTNDCDDGSDEDATYASCSPQLSALCGSSAGAPDNRGTVFIIGFMQNHYENNDVELFITTSKTTTVNVRVTSPRWSNPTIDSSFSITSGQVRQVFISNRLRMYNTGKDAKGLRIEANEEVVVYGVNKETYSCDAFLAFPLDVLGNEYYACMHHPTSYAGEIMVVGTEDGTSVSFRMSCTVTYGGSTYSSGQTLTVAINQYDCVQLQTFEDLTGTYISANKNIAFYSGNRRTRIGAGSSSDHISEQLMPVATWGKRFATVPIPTRTTGDYFRFVASEAGTVVTVSGKRGSSNFNDQFTLSSAGSFAEKLYASNLYSLVEASKPIQIVQFVLSQQSEPADPAMIMIPPIEQYAADYVFSTPKYSQGSYTNYFVFIVSNSQRSGLRLNGNSFPSTTYNAIPGTDLVGGYIVVAEGTHTIRHTSPISVFCGYLFGLAKWESYGLPGGMRMAPVNTICVPTTTVTGDGIDNDCDGLIDEELCHSTWQGTDDDGDGTNDEDCAKPPPIDGNWANWVSWTACSVTCRPTSGPTSGTKSRSRTCTNPAPQYDGKQCSGSGSETVTCTPSNSCIVHGNWGSWGSYGSCSVTCGSGSQSRSRACNNPAPVNGGNSCAGSSTSSRTCTLNPCPIDGYWASWGSWQTCTVTCGGGTQSRSRTCTNPAPAHGGSQCSGFSSSSQSCNTHHCPIDGAWGSWSSWATCSHTCGGGRQGRTRTCTNPSPQYGGANCPGSSTSQQDCHTQPCPIDGGLSSWSAWGSCTVTCGGGTQDRTRTCTNPTPQHGGALCSGATSQSQACNTQVCIIDGSWAAWGVWGTCSVTCGGGKQSRARTCTDPQPQNGGLDCVGASSEMADCNSQACPTVAAGTYQQLCPVGWFTCQSGGITCIDESFKCDCANDCDDGSDEDSTYASCSQKLSATCGNTAGYLKSSWVITAVGLLLTAILVIKSP</sequence>
<dbReference type="Gene3D" id="4.10.400.10">
    <property type="entry name" value="Low-density Lipoprotein Receptor"/>
    <property type="match status" value="4"/>
</dbReference>
<name>A0AA88YAT3_PINIB</name>
<dbReference type="PROSITE" id="PS50068">
    <property type="entry name" value="LDLRA_2"/>
    <property type="match status" value="4"/>
</dbReference>
<dbReference type="InterPro" id="IPR052065">
    <property type="entry name" value="Compl_asym_regulator"/>
</dbReference>
<evidence type="ECO:0000256" key="3">
    <source>
        <dbReference type="ARBA" id="ARBA00023157"/>
    </source>
</evidence>
<dbReference type="PRINTS" id="PR00261">
    <property type="entry name" value="LDLRECEPTOR"/>
</dbReference>
<dbReference type="Pfam" id="PF00090">
    <property type="entry name" value="TSP_1"/>
    <property type="match status" value="28"/>
</dbReference>
<evidence type="ECO:0000256" key="5">
    <source>
        <dbReference type="SAM" id="MobiDB-lite"/>
    </source>
</evidence>
<gene>
    <name evidence="7" type="ORF">FSP39_016750</name>
</gene>
<dbReference type="InterPro" id="IPR023415">
    <property type="entry name" value="LDLR_class-A_CS"/>
</dbReference>
<dbReference type="InterPro" id="IPR036383">
    <property type="entry name" value="TSP1_rpt_sf"/>
</dbReference>
<dbReference type="InterPro" id="IPR035234">
    <property type="entry name" value="IgGFc-bd_N"/>
</dbReference>
<dbReference type="SMART" id="SM00209">
    <property type="entry name" value="TSP1"/>
    <property type="match status" value="28"/>
</dbReference>
<dbReference type="Proteomes" id="UP001186944">
    <property type="component" value="Unassembled WGS sequence"/>
</dbReference>
<dbReference type="PROSITE" id="PS50092">
    <property type="entry name" value="TSP1"/>
    <property type="match status" value="28"/>
</dbReference>
<evidence type="ECO:0000256" key="1">
    <source>
        <dbReference type="ARBA" id="ARBA00022536"/>
    </source>
</evidence>
<feature type="region of interest" description="Disordered" evidence="5">
    <location>
        <begin position="2359"/>
        <end position="2381"/>
    </location>
</feature>
<dbReference type="PROSITE" id="PS01209">
    <property type="entry name" value="LDLRA_1"/>
    <property type="match status" value="4"/>
</dbReference>
<reference evidence="7" key="1">
    <citation type="submission" date="2019-08" db="EMBL/GenBank/DDBJ databases">
        <title>The improved chromosome-level genome for the pearl oyster Pinctada fucata martensii using PacBio sequencing and Hi-C.</title>
        <authorList>
            <person name="Zheng Z."/>
        </authorList>
    </citation>
    <scope>NUCLEOTIDE SEQUENCE</scope>
    <source>
        <strain evidence="7">ZZ-2019</strain>
        <tissue evidence="7">Adductor muscle</tissue>
    </source>
</reference>
<proteinExistence type="predicted"/>
<evidence type="ECO:0000313" key="7">
    <source>
        <dbReference type="EMBL" id="KAK3095619.1"/>
    </source>
</evidence>
<feature type="domain" description="IgGFc-binding protein N-terminal" evidence="6">
    <location>
        <begin position="993"/>
        <end position="1285"/>
    </location>
</feature>